<dbReference type="Proteomes" id="UP001148018">
    <property type="component" value="Unassembled WGS sequence"/>
</dbReference>
<dbReference type="EMBL" id="JANIIK010000039">
    <property type="protein sequence ID" value="KAJ3609226.1"/>
    <property type="molecule type" value="Genomic_DNA"/>
</dbReference>
<evidence type="ECO:0000313" key="3">
    <source>
        <dbReference type="EMBL" id="KAJ3609226.1"/>
    </source>
</evidence>
<evidence type="ECO:0000313" key="4">
    <source>
        <dbReference type="Proteomes" id="UP001148018"/>
    </source>
</evidence>
<sequence length="272" mass="31504">MDRFFVLKCPRVDTLSKPPESEKDSAHNRPREAEAEGVTVTDQEEDQEKPWEDGDSFYPVIDRLLMEMKRRFSTETNEVLRGVSALSPKHTSFLDKKMILPMARHYRISEENLSAELYQVRRLLQRKEEQGHTITSTKEFLSLMRPYRDAFIDLYKLICISLTLPVTSVSCERSFSCLRRLKNYLRNTSGDSRTSNLALLAINTPLLNPHLSVYQPLLNPHLSVYQPLLNPHLSVYQPLLNPHLSVYQPLLNPHLSVYQPLLNPHLSVYSPY</sequence>
<evidence type="ECO:0000256" key="1">
    <source>
        <dbReference type="SAM" id="MobiDB-lite"/>
    </source>
</evidence>
<accession>A0A9Q0ENP8</accession>
<dbReference type="InterPro" id="IPR008906">
    <property type="entry name" value="HATC_C_dom"/>
</dbReference>
<dbReference type="OrthoDB" id="6159421at2759"/>
<feature type="domain" description="HAT C-terminal dimerisation" evidence="2">
    <location>
        <begin position="136"/>
        <end position="203"/>
    </location>
</feature>
<dbReference type="PANTHER" id="PTHR46289:SF14">
    <property type="entry name" value="DUF4371 DOMAIN-CONTAINING PROTEIN"/>
    <property type="match status" value="1"/>
</dbReference>
<gene>
    <name evidence="3" type="ORF">NHX12_023750</name>
</gene>
<feature type="region of interest" description="Disordered" evidence="1">
    <location>
        <begin position="13"/>
        <end position="55"/>
    </location>
</feature>
<dbReference type="PANTHER" id="PTHR46289">
    <property type="entry name" value="52 KDA REPRESSOR OF THE INHIBITOR OF THE PROTEIN KINASE-LIKE PROTEIN-RELATED"/>
    <property type="match status" value="1"/>
</dbReference>
<dbReference type="AlphaFoldDB" id="A0A9Q0ENP8"/>
<evidence type="ECO:0000259" key="2">
    <source>
        <dbReference type="Pfam" id="PF05699"/>
    </source>
</evidence>
<organism evidence="3 4">
    <name type="scientific">Muraenolepis orangiensis</name>
    <name type="common">Patagonian moray cod</name>
    <dbReference type="NCBI Taxonomy" id="630683"/>
    <lineage>
        <taxon>Eukaryota</taxon>
        <taxon>Metazoa</taxon>
        <taxon>Chordata</taxon>
        <taxon>Craniata</taxon>
        <taxon>Vertebrata</taxon>
        <taxon>Euteleostomi</taxon>
        <taxon>Actinopterygii</taxon>
        <taxon>Neopterygii</taxon>
        <taxon>Teleostei</taxon>
        <taxon>Neoteleostei</taxon>
        <taxon>Acanthomorphata</taxon>
        <taxon>Zeiogadaria</taxon>
        <taxon>Gadariae</taxon>
        <taxon>Gadiformes</taxon>
        <taxon>Muraenolepidoidei</taxon>
        <taxon>Muraenolepididae</taxon>
        <taxon>Muraenolepis</taxon>
    </lineage>
</organism>
<comment type="caution">
    <text evidence="3">The sequence shown here is derived from an EMBL/GenBank/DDBJ whole genome shotgun (WGS) entry which is preliminary data.</text>
</comment>
<name>A0A9Q0ENP8_9TELE</name>
<dbReference type="Pfam" id="PF05699">
    <property type="entry name" value="Dimer_Tnp_hAT"/>
    <property type="match status" value="1"/>
</dbReference>
<reference evidence="3" key="1">
    <citation type="submission" date="2022-07" db="EMBL/GenBank/DDBJ databases">
        <title>Chromosome-level genome of Muraenolepis orangiensis.</title>
        <authorList>
            <person name="Kim J."/>
        </authorList>
    </citation>
    <scope>NUCLEOTIDE SEQUENCE</scope>
    <source>
        <strain evidence="3">KU_S4_2022</strain>
        <tissue evidence="3">Muscle</tissue>
    </source>
</reference>
<feature type="compositionally biased region" description="Basic and acidic residues" evidence="1">
    <location>
        <begin position="19"/>
        <end position="34"/>
    </location>
</feature>
<dbReference type="GO" id="GO:0046983">
    <property type="term" value="F:protein dimerization activity"/>
    <property type="evidence" value="ECO:0007669"/>
    <property type="project" value="InterPro"/>
</dbReference>
<proteinExistence type="predicted"/>
<keyword evidence="4" id="KW-1185">Reference proteome</keyword>
<protein>
    <recommendedName>
        <fullName evidence="2">HAT C-terminal dimerisation domain-containing protein</fullName>
    </recommendedName>
</protein>
<dbReference type="InterPro" id="IPR052958">
    <property type="entry name" value="IFN-induced_PKR_regulator"/>
</dbReference>